<dbReference type="Gramene" id="OGLUM03G16400.1">
    <property type="protein sequence ID" value="OGLUM03G16400.1"/>
    <property type="gene ID" value="OGLUM03G16400"/>
</dbReference>
<dbReference type="HOGENOM" id="CLU_1573080_0_0_1"/>
<proteinExistence type="predicted"/>
<accession>A0A0D9Z6T2</accession>
<name>A0A0D9Z6T2_9ORYZ</name>
<sequence>MVSSYVTYQPMVQCVLDLLLHQSVRRNQAEKHCSRASSLVSNRKKIWDSRSLSTYGLAPVTAQQRHHYITSILARMDCEQAICVVESSRLLIPLMPIHLKGMWHANCPVLAKRSMMTLPMRASIMRVNYTSDQVASPQAEGEDISNVKLRVMSSKLSPLSTGELELSILS</sequence>
<protein>
    <submittedName>
        <fullName evidence="1">Uncharacterized protein</fullName>
    </submittedName>
</protein>
<dbReference type="Proteomes" id="UP000026961">
    <property type="component" value="Chromosome 3"/>
</dbReference>
<evidence type="ECO:0000313" key="2">
    <source>
        <dbReference type="Proteomes" id="UP000026961"/>
    </source>
</evidence>
<reference evidence="1" key="2">
    <citation type="submission" date="2018-05" db="EMBL/GenBank/DDBJ databases">
        <title>OgluRS3 (Oryza glumaepatula Reference Sequence Version 3).</title>
        <authorList>
            <person name="Zhang J."/>
            <person name="Kudrna D."/>
            <person name="Lee S."/>
            <person name="Talag J."/>
            <person name="Welchert J."/>
            <person name="Wing R.A."/>
        </authorList>
    </citation>
    <scope>NUCLEOTIDE SEQUENCE [LARGE SCALE GENOMIC DNA]</scope>
</reference>
<dbReference type="AlphaFoldDB" id="A0A0D9Z6T2"/>
<evidence type="ECO:0000313" key="1">
    <source>
        <dbReference type="EnsemblPlants" id="OGLUM03G16400.1"/>
    </source>
</evidence>
<keyword evidence="2" id="KW-1185">Reference proteome</keyword>
<organism evidence="1">
    <name type="scientific">Oryza glumipatula</name>
    <dbReference type="NCBI Taxonomy" id="40148"/>
    <lineage>
        <taxon>Eukaryota</taxon>
        <taxon>Viridiplantae</taxon>
        <taxon>Streptophyta</taxon>
        <taxon>Embryophyta</taxon>
        <taxon>Tracheophyta</taxon>
        <taxon>Spermatophyta</taxon>
        <taxon>Magnoliopsida</taxon>
        <taxon>Liliopsida</taxon>
        <taxon>Poales</taxon>
        <taxon>Poaceae</taxon>
        <taxon>BOP clade</taxon>
        <taxon>Oryzoideae</taxon>
        <taxon>Oryzeae</taxon>
        <taxon>Oryzinae</taxon>
        <taxon>Oryza</taxon>
    </lineage>
</organism>
<reference evidence="1" key="1">
    <citation type="submission" date="2015-04" db="UniProtKB">
        <authorList>
            <consortium name="EnsemblPlants"/>
        </authorList>
    </citation>
    <scope>IDENTIFICATION</scope>
</reference>
<dbReference type="EnsemblPlants" id="OGLUM03G16400.1">
    <property type="protein sequence ID" value="OGLUM03G16400.1"/>
    <property type="gene ID" value="OGLUM03G16400"/>
</dbReference>